<dbReference type="SUPFAM" id="SSF52799">
    <property type="entry name" value="(Phosphotyrosine protein) phosphatases II"/>
    <property type="match status" value="1"/>
</dbReference>
<proteinExistence type="predicted"/>
<evidence type="ECO:0000313" key="2">
    <source>
        <dbReference type="EMBL" id="NYE95526.1"/>
    </source>
</evidence>
<dbReference type="RefSeq" id="WP_179389297.1">
    <property type="nucleotide sequence ID" value="NZ_JACBYQ010000002.1"/>
</dbReference>
<reference evidence="2 3" key="1">
    <citation type="submission" date="2020-07" db="EMBL/GenBank/DDBJ databases">
        <title>Sequencing the genomes of 1000 actinobacteria strains.</title>
        <authorList>
            <person name="Klenk H.-P."/>
        </authorList>
    </citation>
    <scope>NUCLEOTIDE SEQUENCE [LARGE SCALE GENOMIC DNA]</scope>
    <source>
        <strain evidence="2 3">DSM 102047</strain>
    </source>
</reference>
<evidence type="ECO:0000313" key="3">
    <source>
        <dbReference type="Proteomes" id="UP000521748"/>
    </source>
</evidence>
<dbReference type="Gene3D" id="3.90.190.10">
    <property type="entry name" value="Protein tyrosine phosphatase superfamily"/>
    <property type="match status" value="1"/>
</dbReference>
<organism evidence="2 3">
    <name type="scientific">Psychromicrobium silvestre</name>
    <dbReference type="NCBI Taxonomy" id="1645614"/>
    <lineage>
        <taxon>Bacteria</taxon>
        <taxon>Bacillati</taxon>
        <taxon>Actinomycetota</taxon>
        <taxon>Actinomycetes</taxon>
        <taxon>Micrococcales</taxon>
        <taxon>Micrococcaceae</taxon>
        <taxon>Psychromicrobium</taxon>
    </lineage>
</organism>
<dbReference type="GO" id="GO:0004721">
    <property type="term" value="F:phosphoprotein phosphatase activity"/>
    <property type="evidence" value="ECO:0007669"/>
    <property type="project" value="InterPro"/>
</dbReference>
<dbReference type="InterPro" id="IPR029021">
    <property type="entry name" value="Prot-tyrosine_phosphatase-like"/>
</dbReference>
<dbReference type="Proteomes" id="UP000521748">
    <property type="component" value="Unassembled WGS sequence"/>
</dbReference>
<keyword evidence="3" id="KW-1185">Reference proteome</keyword>
<protein>
    <submittedName>
        <fullName evidence="2">Protein tyrosine/serine phosphatase</fullName>
    </submittedName>
</protein>
<feature type="domain" description="Tyrosine specific protein phosphatases" evidence="1">
    <location>
        <begin position="116"/>
        <end position="148"/>
    </location>
</feature>
<comment type="caution">
    <text evidence="2">The sequence shown here is derived from an EMBL/GenBank/DDBJ whole genome shotgun (WGS) entry which is preliminary data.</text>
</comment>
<dbReference type="EMBL" id="JACBYQ010000002">
    <property type="protein sequence ID" value="NYE95526.1"/>
    <property type="molecule type" value="Genomic_DNA"/>
</dbReference>
<accession>A0A7Y9S814</accession>
<dbReference type="AlphaFoldDB" id="A0A7Y9S814"/>
<dbReference type="PROSITE" id="PS00383">
    <property type="entry name" value="TYR_PHOSPHATASE_1"/>
    <property type="match status" value="1"/>
</dbReference>
<dbReference type="Pfam" id="PF13350">
    <property type="entry name" value="Y_phosphatase3"/>
    <property type="match status" value="1"/>
</dbReference>
<gene>
    <name evidence="2" type="ORF">FHU41_001776</name>
</gene>
<dbReference type="InterPro" id="IPR016130">
    <property type="entry name" value="Tyr_Pase_AS"/>
</dbReference>
<dbReference type="InterPro" id="IPR000387">
    <property type="entry name" value="Tyr_Pase_dom"/>
</dbReference>
<sequence length="235" mass="25844">MIELPREVDWEGAFNARDLGGLGEVLPGRVFRMARRESLSQAGWQQMHDAGVRTIIDLRNADEAGRRSNDPTVSELFSIKVHLLPVEDQSDPQFQTVFPILNSPESIWPMMRIWPDKLVAVYRAIARAEGAVVIHCAGGRDRTGMIVMGLLQLAEVPAELIADDYETGVRVSAPSDPKFDGVQPGESNPVLDDWAKRTRQAMLTAAAEADVEGYLLEFGVQAQEIGAIRSLLLGP</sequence>
<dbReference type="PROSITE" id="PS50056">
    <property type="entry name" value="TYR_PHOSPHATASE_2"/>
    <property type="match status" value="1"/>
</dbReference>
<name>A0A7Y9S814_9MICC</name>
<dbReference type="InterPro" id="IPR026893">
    <property type="entry name" value="Tyr/Ser_Pase_IphP-type"/>
</dbReference>
<evidence type="ECO:0000259" key="1">
    <source>
        <dbReference type="PROSITE" id="PS50056"/>
    </source>
</evidence>